<dbReference type="RefSeq" id="WP_157678426.1">
    <property type="nucleotide sequence ID" value="NZ_CP021425.1"/>
</dbReference>
<accession>A0A1Y0IFQ4</accession>
<dbReference type="KEGG" id="ome:OLMES_4188"/>
<organism evidence="2 3">
    <name type="scientific">Oleiphilus messinensis</name>
    <dbReference type="NCBI Taxonomy" id="141451"/>
    <lineage>
        <taxon>Bacteria</taxon>
        <taxon>Pseudomonadati</taxon>
        <taxon>Pseudomonadota</taxon>
        <taxon>Gammaproteobacteria</taxon>
        <taxon>Oceanospirillales</taxon>
        <taxon>Oleiphilaceae</taxon>
        <taxon>Oleiphilus</taxon>
    </lineage>
</organism>
<evidence type="ECO:0000313" key="3">
    <source>
        <dbReference type="Proteomes" id="UP000196027"/>
    </source>
</evidence>
<dbReference type="Pfam" id="PF14335">
    <property type="entry name" value="DUF4391"/>
    <property type="match status" value="1"/>
</dbReference>
<sequence>MPSSMPCNKAECAKLLLPESAQFGKKLPKEKIYQYASPSHAIKQKFVRLVDRIVWQFKLSPETINIPATKSVPEIQIFDLYLKPNRPLKSGAYQSNSDDLMVDEAILRTIDKAIPFPIFYCIQDDEGKQQYAMAYKRPHEADSSQWVVEDYFYCPVREEESAEKLPAKTNLNGLYEHLLRRLISEPAKSGESLKDQIHRITAIRTKQKELQKLENKLHKEKQFNRKVEINQLVNHAKEELAALSTKS</sequence>
<keyword evidence="1" id="KW-0175">Coiled coil</keyword>
<gene>
    <name evidence="2" type="ORF">OLMES_4188</name>
</gene>
<dbReference type="Proteomes" id="UP000196027">
    <property type="component" value="Chromosome"/>
</dbReference>
<protein>
    <recommendedName>
        <fullName evidence="4">Methyl-accepting chemotaxis protein</fullName>
    </recommendedName>
</protein>
<reference evidence="2 3" key="1">
    <citation type="submission" date="2017-05" db="EMBL/GenBank/DDBJ databases">
        <title>Genomic insights into alkan degradation activity of Oleiphilus messinensis.</title>
        <authorList>
            <person name="Kozyavkin S.A."/>
            <person name="Slesarev A.I."/>
            <person name="Golyshin P.N."/>
            <person name="Korzhenkov A."/>
            <person name="Golyshina O.N."/>
            <person name="Toshchakov S.V."/>
        </authorList>
    </citation>
    <scope>NUCLEOTIDE SEQUENCE [LARGE SCALE GENOMIC DNA]</scope>
    <source>
        <strain evidence="2 3">ME102</strain>
    </source>
</reference>
<evidence type="ECO:0000313" key="2">
    <source>
        <dbReference type="EMBL" id="ARU58204.1"/>
    </source>
</evidence>
<dbReference type="OrthoDB" id="9805811at2"/>
<evidence type="ECO:0000256" key="1">
    <source>
        <dbReference type="SAM" id="Coils"/>
    </source>
</evidence>
<evidence type="ECO:0008006" key="4">
    <source>
        <dbReference type="Google" id="ProtNLM"/>
    </source>
</evidence>
<name>A0A1Y0IFQ4_9GAMM</name>
<dbReference type="AlphaFoldDB" id="A0A1Y0IFQ4"/>
<feature type="coiled-coil region" evidence="1">
    <location>
        <begin position="203"/>
        <end position="246"/>
    </location>
</feature>
<keyword evidence="3" id="KW-1185">Reference proteome</keyword>
<proteinExistence type="predicted"/>
<dbReference type="InterPro" id="IPR025503">
    <property type="entry name" value="DUF4391"/>
</dbReference>
<dbReference type="EMBL" id="CP021425">
    <property type="protein sequence ID" value="ARU58204.1"/>
    <property type="molecule type" value="Genomic_DNA"/>
</dbReference>